<gene>
    <name evidence="7" type="primary">Dana\GF22397</name>
    <name evidence="7" type="synonym">dana_GLEANR_6368</name>
    <name evidence="7" type="ORF">GF22397</name>
</gene>
<dbReference type="GeneID" id="6505059"/>
<proteinExistence type="inferred from homology"/>
<feature type="transmembrane region" description="Helical" evidence="6">
    <location>
        <begin position="232"/>
        <end position="255"/>
    </location>
</feature>
<keyword evidence="8" id="KW-1185">Reference proteome</keyword>
<accession>B3MVR0</accession>
<evidence type="ECO:0000256" key="1">
    <source>
        <dbReference type="ARBA" id="ARBA00004651"/>
    </source>
</evidence>
<evidence type="ECO:0000313" key="7">
    <source>
        <dbReference type="EMBL" id="EDV35055.1"/>
    </source>
</evidence>
<evidence type="ECO:0000256" key="2">
    <source>
        <dbReference type="ARBA" id="ARBA00022475"/>
    </source>
</evidence>
<comment type="subcellular location">
    <subcellularLocation>
        <location evidence="1 6">Cell membrane</location>
        <topology evidence="1 6">Multi-pass membrane protein</topology>
    </subcellularLocation>
</comment>
<dbReference type="Proteomes" id="UP000007801">
    <property type="component" value="Unassembled WGS sequence"/>
</dbReference>
<dbReference type="GO" id="GO:0007165">
    <property type="term" value="P:signal transduction"/>
    <property type="evidence" value="ECO:0007669"/>
    <property type="project" value="UniProtKB-KW"/>
</dbReference>
<evidence type="ECO:0000313" key="8">
    <source>
        <dbReference type="Proteomes" id="UP000007801"/>
    </source>
</evidence>
<dbReference type="GO" id="GO:0050909">
    <property type="term" value="P:sensory perception of taste"/>
    <property type="evidence" value="ECO:0007669"/>
    <property type="project" value="InterPro"/>
</dbReference>
<keyword evidence="6" id="KW-0675">Receptor</keyword>
<organism evidence="7 8">
    <name type="scientific">Drosophila ananassae</name>
    <name type="common">Fruit fly</name>
    <dbReference type="NCBI Taxonomy" id="7217"/>
    <lineage>
        <taxon>Eukaryota</taxon>
        <taxon>Metazoa</taxon>
        <taxon>Ecdysozoa</taxon>
        <taxon>Arthropoda</taxon>
        <taxon>Hexapoda</taxon>
        <taxon>Insecta</taxon>
        <taxon>Pterygota</taxon>
        <taxon>Neoptera</taxon>
        <taxon>Endopterygota</taxon>
        <taxon>Diptera</taxon>
        <taxon>Brachycera</taxon>
        <taxon>Muscomorpha</taxon>
        <taxon>Ephydroidea</taxon>
        <taxon>Drosophilidae</taxon>
        <taxon>Drosophila</taxon>
        <taxon>Sophophora</taxon>
    </lineage>
</organism>
<dbReference type="eggNOG" id="ENOG502T8PX">
    <property type="taxonomic scope" value="Eukaryota"/>
</dbReference>
<evidence type="ECO:0000256" key="5">
    <source>
        <dbReference type="ARBA" id="ARBA00023136"/>
    </source>
</evidence>
<comment type="similarity">
    <text evidence="6">Belongs to the insect chemoreceptor superfamily. Gustatory receptor (GR) family.</text>
</comment>
<evidence type="ECO:0000256" key="4">
    <source>
        <dbReference type="ARBA" id="ARBA00022989"/>
    </source>
</evidence>
<sequence length="386" mass="45676">MRGRRLYHLALSTWLGQCQVLGFCSHYYNRKRRCLVHSRWLQAYHWFLMAATLVFHYPYWKYAMVYFEKGTFRRQDFIMQVSEGSVMLNLLTLIIHAVLTVLYERKVGEIYNELARILRKDLRQKEPTASFYYIVFFAKFHNYLHNFNFALGVLMVLGMRTIRWADIFANIYFVYICLSRESVIFCYVLLLLDFGEALRLNSQQEQDSYGGVLRQLQRQERLKTMLRQVHRIFGWQVAGNMMFYLYFNMATIYLGYTFMSQQPEAMRLGLSHIKILLTAIGIVVMLSDGLILQIICEYLLFQGNRLCSSPKFKEQEEQNKQDFIAAQRQWEMSVLRRAITRARPENQVLGMFRMDMQCAFALISSSLSYGVIIIQLGYLPSVNMHN</sequence>
<feature type="transmembrane region" description="Helical" evidence="6">
    <location>
        <begin position="147"/>
        <end position="165"/>
    </location>
</feature>
<dbReference type="CTD" id="32085"/>
<keyword evidence="5 6" id="KW-0472">Membrane</keyword>
<keyword evidence="2 6" id="KW-1003">Cell membrane</keyword>
<dbReference type="InterPro" id="IPR013604">
    <property type="entry name" value="7TM_chemorcpt"/>
</dbReference>
<keyword evidence="3 6" id="KW-0812">Transmembrane</keyword>
<name>B3MVR0_DROAN</name>
<dbReference type="KEGG" id="dan:6505059"/>
<evidence type="ECO:0000256" key="3">
    <source>
        <dbReference type="ARBA" id="ARBA00022692"/>
    </source>
</evidence>
<dbReference type="FunCoup" id="B3MVR0">
    <property type="interactions" value="6"/>
</dbReference>
<dbReference type="Pfam" id="PF08395">
    <property type="entry name" value="7tm_7"/>
    <property type="match status" value="1"/>
</dbReference>
<dbReference type="GO" id="GO:0005886">
    <property type="term" value="C:plasma membrane"/>
    <property type="evidence" value="ECO:0007669"/>
    <property type="project" value="UniProtKB-SubCell"/>
</dbReference>
<feature type="transmembrane region" description="Helical" evidence="6">
    <location>
        <begin position="40"/>
        <end position="60"/>
    </location>
</feature>
<keyword evidence="4 6" id="KW-1133">Transmembrane helix</keyword>
<feature type="transmembrane region" description="Helical" evidence="6">
    <location>
        <begin position="359"/>
        <end position="379"/>
    </location>
</feature>
<keyword evidence="6" id="KW-0807">Transducer</keyword>
<dbReference type="OrthoDB" id="7863234at2759"/>
<dbReference type="EMBL" id="CH902625">
    <property type="protein sequence ID" value="EDV35055.1"/>
    <property type="molecule type" value="Genomic_DNA"/>
</dbReference>
<feature type="transmembrane region" description="Helical" evidence="6">
    <location>
        <begin position="275"/>
        <end position="301"/>
    </location>
</feature>
<comment type="function">
    <text evidence="6">Gustatory receptor which mediates acceptance or avoidance behavior, depending on its substrates.</text>
</comment>
<reference evidence="7 8" key="1">
    <citation type="journal article" date="2007" name="Nature">
        <title>Evolution of genes and genomes on the Drosophila phylogeny.</title>
        <authorList>
            <consortium name="Drosophila 12 Genomes Consortium"/>
            <person name="Clark A.G."/>
            <person name="Eisen M.B."/>
            <person name="Smith D.R."/>
            <person name="Bergman C.M."/>
            <person name="Oliver B."/>
            <person name="Markow T.A."/>
            <person name="Kaufman T.C."/>
            <person name="Kellis M."/>
            <person name="Gelbart W."/>
            <person name="Iyer V.N."/>
            <person name="Pollard D.A."/>
            <person name="Sackton T.B."/>
            <person name="Larracuente A.M."/>
            <person name="Singh N.D."/>
            <person name="Abad J.P."/>
            <person name="Abt D.N."/>
            <person name="Adryan B."/>
            <person name="Aguade M."/>
            <person name="Akashi H."/>
            <person name="Anderson W.W."/>
            <person name="Aquadro C.F."/>
            <person name="Ardell D.H."/>
            <person name="Arguello R."/>
            <person name="Artieri C.G."/>
            <person name="Barbash D.A."/>
            <person name="Barker D."/>
            <person name="Barsanti P."/>
            <person name="Batterham P."/>
            <person name="Batzoglou S."/>
            <person name="Begun D."/>
            <person name="Bhutkar A."/>
            <person name="Blanco E."/>
            <person name="Bosak S.A."/>
            <person name="Bradley R.K."/>
            <person name="Brand A.D."/>
            <person name="Brent M.R."/>
            <person name="Brooks A.N."/>
            <person name="Brown R.H."/>
            <person name="Butlin R.K."/>
            <person name="Caggese C."/>
            <person name="Calvi B.R."/>
            <person name="Bernardo de Carvalho A."/>
            <person name="Caspi A."/>
            <person name="Castrezana S."/>
            <person name="Celniker S.E."/>
            <person name="Chang J.L."/>
            <person name="Chapple C."/>
            <person name="Chatterji S."/>
            <person name="Chinwalla A."/>
            <person name="Civetta A."/>
            <person name="Clifton S.W."/>
            <person name="Comeron J.M."/>
            <person name="Costello J.C."/>
            <person name="Coyne J.A."/>
            <person name="Daub J."/>
            <person name="David R.G."/>
            <person name="Delcher A.L."/>
            <person name="Delehaunty K."/>
            <person name="Do C.B."/>
            <person name="Ebling H."/>
            <person name="Edwards K."/>
            <person name="Eickbush T."/>
            <person name="Evans J.D."/>
            <person name="Filipski A."/>
            <person name="Findeiss S."/>
            <person name="Freyhult E."/>
            <person name="Fulton L."/>
            <person name="Fulton R."/>
            <person name="Garcia A.C."/>
            <person name="Gardiner A."/>
            <person name="Garfield D.A."/>
            <person name="Garvin B.E."/>
            <person name="Gibson G."/>
            <person name="Gilbert D."/>
            <person name="Gnerre S."/>
            <person name="Godfrey J."/>
            <person name="Good R."/>
            <person name="Gotea V."/>
            <person name="Gravely B."/>
            <person name="Greenberg A.J."/>
            <person name="Griffiths-Jones S."/>
            <person name="Gross S."/>
            <person name="Guigo R."/>
            <person name="Gustafson E.A."/>
            <person name="Haerty W."/>
            <person name="Hahn M.W."/>
            <person name="Halligan D.L."/>
            <person name="Halpern A.L."/>
            <person name="Halter G.M."/>
            <person name="Han M.V."/>
            <person name="Heger A."/>
            <person name="Hillier L."/>
            <person name="Hinrichs A.S."/>
            <person name="Holmes I."/>
            <person name="Hoskins R.A."/>
            <person name="Hubisz M.J."/>
            <person name="Hultmark D."/>
            <person name="Huntley M.A."/>
            <person name="Jaffe D.B."/>
            <person name="Jagadeeshan S."/>
            <person name="Jeck W.R."/>
            <person name="Johnson J."/>
            <person name="Jones C.D."/>
            <person name="Jordan W.C."/>
            <person name="Karpen G.H."/>
            <person name="Kataoka E."/>
            <person name="Keightley P.D."/>
            <person name="Kheradpour P."/>
            <person name="Kirkness E.F."/>
            <person name="Koerich L.B."/>
            <person name="Kristiansen K."/>
            <person name="Kudrna D."/>
            <person name="Kulathinal R.J."/>
            <person name="Kumar S."/>
            <person name="Kwok R."/>
            <person name="Lander E."/>
            <person name="Langley C.H."/>
            <person name="Lapoint R."/>
            <person name="Lazzaro B.P."/>
            <person name="Lee S.J."/>
            <person name="Levesque L."/>
            <person name="Li R."/>
            <person name="Lin C.F."/>
            <person name="Lin M.F."/>
            <person name="Lindblad-Toh K."/>
            <person name="Llopart A."/>
            <person name="Long M."/>
            <person name="Low L."/>
            <person name="Lozovsky E."/>
            <person name="Lu J."/>
            <person name="Luo M."/>
            <person name="Machado C.A."/>
            <person name="Makalowski W."/>
            <person name="Marzo M."/>
            <person name="Matsuda M."/>
            <person name="Matzkin L."/>
            <person name="McAllister B."/>
            <person name="McBride C.S."/>
            <person name="McKernan B."/>
            <person name="McKernan K."/>
            <person name="Mendez-Lago M."/>
            <person name="Minx P."/>
            <person name="Mollenhauer M.U."/>
            <person name="Montooth K."/>
            <person name="Mount S.M."/>
            <person name="Mu X."/>
            <person name="Myers E."/>
            <person name="Negre B."/>
            <person name="Newfeld S."/>
            <person name="Nielsen R."/>
            <person name="Noor M.A."/>
            <person name="O'Grady P."/>
            <person name="Pachter L."/>
            <person name="Papaceit M."/>
            <person name="Parisi M.J."/>
            <person name="Parisi M."/>
            <person name="Parts L."/>
            <person name="Pedersen J.S."/>
            <person name="Pesole G."/>
            <person name="Phillippy A.M."/>
            <person name="Ponting C.P."/>
            <person name="Pop M."/>
            <person name="Porcelli D."/>
            <person name="Powell J.R."/>
            <person name="Prohaska S."/>
            <person name="Pruitt K."/>
            <person name="Puig M."/>
            <person name="Quesneville H."/>
            <person name="Ram K.R."/>
            <person name="Rand D."/>
            <person name="Rasmussen M.D."/>
            <person name="Reed L.K."/>
            <person name="Reenan R."/>
            <person name="Reily A."/>
            <person name="Remington K.A."/>
            <person name="Rieger T.T."/>
            <person name="Ritchie M.G."/>
            <person name="Robin C."/>
            <person name="Rogers Y.H."/>
            <person name="Rohde C."/>
            <person name="Rozas J."/>
            <person name="Rubenfield M.J."/>
            <person name="Ruiz A."/>
            <person name="Russo S."/>
            <person name="Salzberg S.L."/>
            <person name="Sanchez-Gracia A."/>
            <person name="Saranga D.J."/>
            <person name="Sato H."/>
            <person name="Schaeffer S.W."/>
            <person name="Schatz M.C."/>
            <person name="Schlenke T."/>
            <person name="Schwartz R."/>
            <person name="Segarra C."/>
            <person name="Singh R.S."/>
            <person name="Sirot L."/>
            <person name="Sirota M."/>
            <person name="Sisneros N.B."/>
            <person name="Smith C.D."/>
            <person name="Smith T.F."/>
            <person name="Spieth J."/>
            <person name="Stage D.E."/>
            <person name="Stark A."/>
            <person name="Stephan W."/>
            <person name="Strausberg R.L."/>
            <person name="Strempel S."/>
            <person name="Sturgill D."/>
            <person name="Sutton G."/>
            <person name="Sutton G.G."/>
            <person name="Tao W."/>
            <person name="Teichmann S."/>
            <person name="Tobari Y.N."/>
            <person name="Tomimura Y."/>
            <person name="Tsolas J.M."/>
            <person name="Valente V.L."/>
            <person name="Venter E."/>
            <person name="Venter J.C."/>
            <person name="Vicario S."/>
            <person name="Vieira F.G."/>
            <person name="Vilella A.J."/>
            <person name="Villasante A."/>
            <person name="Walenz B."/>
            <person name="Wang J."/>
            <person name="Wasserman M."/>
            <person name="Watts T."/>
            <person name="Wilson D."/>
            <person name="Wilson R.K."/>
            <person name="Wing R.A."/>
            <person name="Wolfner M.F."/>
            <person name="Wong A."/>
            <person name="Wong G.K."/>
            <person name="Wu C.I."/>
            <person name="Wu G."/>
            <person name="Yamamoto D."/>
            <person name="Yang H.P."/>
            <person name="Yang S.P."/>
            <person name="Yorke J.A."/>
            <person name="Yoshida K."/>
            <person name="Zdobnov E."/>
            <person name="Zhang P."/>
            <person name="Zhang Y."/>
            <person name="Zimin A.V."/>
            <person name="Baldwin J."/>
            <person name="Abdouelleil A."/>
            <person name="Abdulkadir J."/>
            <person name="Abebe A."/>
            <person name="Abera B."/>
            <person name="Abreu J."/>
            <person name="Acer S.C."/>
            <person name="Aftuck L."/>
            <person name="Alexander A."/>
            <person name="An P."/>
            <person name="Anderson E."/>
            <person name="Anderson S."/>
            <person name="Arachi H."/>
            <person name="Azer M."/>
            <person name="Bachantsang P."/>
            <person name="Barry A."/>
            <person name="Bayul T."/>
            <person name="Berlin A."/>
            <person name="Bessette D."/>
            <person name="Bloom T."/>
            <person name="Blye J."/>
            <person name="Boguslavskiy L."/>
            <person name="Bonnet C."/>
            <person name="Boukhgalter B."/>
            <person name="Bourzgui I."/>
            <person name="Brown A."/>
            <person name="Cahill P."/>
            <person name="Channer S."/>
            <person name="Cheshatsang Y."/>
            <person name="Chuda L."/>
            <person name="Citroen M."/>
            <person name="Collymore A."/>
            <person name="Cooke P."/>
            <person name="Costello M."/>
            <person name="D'Aco K."/>
            <person name="Daza R."/>
            <person name="De Haan G."/>
            <person name="DeGray S."/>
            <person name="DeMaso C."/>
            <person name="Dhargay N."/>
            <person name="Dooley K."/>
            <person name="Dooley E."/>
            <person name="Doricent M."/>
            <person name="Dorje P."/>
            <person name="Dorjee K."/>
            <person name="Dupes A."/>
            <person name="Elong R."/>
            <person name="Falk J."/>
            <person name="Farina A."/>
            <person name="Faro S."/>
            <person name="Ferguson D."/>
            <person name="Fisher S."/>
            <person name="Foley C.D."/>
            <person name="Franke A."/>
            <person name="Friedrich D."/>
            <person name="Gadbois L."/>
            <person name="Gearin G."/>
            <person name="Gearin C.R."/>
            <person name="Giannoukos G."/>
            <person name="Goode T."/>
            <person name="Graham J."/>
            <person name="Grandbois E."/>
            <person name="Grewal S."/>
            <person name="Gyaltsen K."/>
            <person name="Hafez N."/>
            <person name="Hagos B."/>
            <person name="Hall J."/>
            <person name="Henson C."/>
            <person name="Hollinger A."/>
            <person name="Honan T."/>
            <person name="Huard M.D."/>
            <person name="Hughes L."/>
            <person name="Hurhula B."/>
            <person name="Husby M.E."/>
            <person name="Kamat A."/>
            <person name="Kanga B."/>
            <person name="Kashin S."/>
            <person name="Khazanovich D."/>
            <person name="Kisner P."/>
            <person name="Lance K."/>
            <person name="Lara M."/>
            <person name="Lee W."/>
            <person name="Lennon N."/>
            <person name="Letendre F."/>
            <person name="LeVine R."/>
            <person name="Lipovsky A."/>
            <person name="Liu X."/>
            <person name="Liu J."/>
            <person name="Liu S."/>
            <person name="Lokyitsang T."/>
            <person name="Lokyitsang Y."/>
            <person name="Lubonja R."/>
            <person name="Lui A."/>
            <person name="MacDonald P."/>
            <person name="Magnisalis V."/>
            <person name="Maru K."/>
            <person name="Matthews C."/>
            <person name="McCusker W."/>
            <person name="McDonough S."/>
            <person name="Mehta T."/>
            <person name="Meldrim J."/>
            <person name="Meneus L."/>
            <person name="Mihai O."/>
            <person name="Mihalev A."/>
            <person name="Mihova T."/>
            <person name="Mittelman R."/>
            <person name="Mlenga V."/>
            <person name="Montmayeur A."/>
            <person name="Mulrain L."/>
            <person name="Navidi A."/>
            <person name="Naylor J."/>
            <person name="Negash T."/>
            <person name="Nguyen T."/>
            <person name="Nguyen N."/>
            <person name="Nicol R."/>
            <person name="Norbu C."/>
            <person name="Norbu N."/>
            <person name="Novod N."/>
            <person name="O'Neill B."/>
            <person name="Osman S."/>
            <person name="Markiewicz E."/>
            <person name="Oyono O.L."/>
            <person name="Patti C."/>
            <person name="Phunkhang P."/>
            <person name="Pierre F."/>
            <person name="Priest M."/>
            <person name="Raghuraman S."/>
            <person name="Rege F."/>
            <person name="Reyes R."/>
            <person name="Rise C."/>
            <person name="Rogov P."/>
            <person name="Ross K."/>
            <person name="Ryan E."/>
            <person name="Settipalli S."/>
            <person name="Shea T."/>
            <person name="Sherpa N."/>
            <person name="Shi L."/>
            <person name="Shih D."/>
            <person name="Sparrow T."/>
            <person name="Spaulding J."/>
            <person name="Stalker J."/>
            <person name="Stange-Thomann N."/>
            <person name="Stavropoulos S."/>
            <person name="Stone C."/>
            <person name="Strader C."/>
            <person name="Tesfaye S."/>
            <person name="Thomson T."/>
            <person name="Thoulutsang Y."/>
            <person name="Thoulutsang D."/>
            <person name="Topham K."/>
            <person name="Topping I."/>
            <person name="Tsamla T."/>
            <person name="Vassiliev H."/>
            <person name="Vo A."/>
            <person name="Wangchuk T."/>
            <person name="Wangdi T."/>
            <person name="Weiand M."/>
            <person name="Wilkinson J."/>
            <person name="Wilson A."/>
            <person name="Yadav S."/>
            <person name="Young G."/>
            <person name="Yu Q."/>
            <person name="Zembek L."/>
            <person name="Zhong D."/>
            <person name="Zimmer A."/>
            <person name="Zwirko Z."/>
            <person name="Jaffe D.B."/>
            <person name="Alvarez P."/>
            <person name="Brockman W."/>
            <person name="Butler J."/>
            <person name="Chin C."/>
            <person name="Gnerre S."/>
            <person name="Grabherr M."/>
            <person name="Kleber M."/>
            <person name="Mauceli E."/>
            <person name="MacCallum I."/>
        </authorList>
    </citation>
    <scope>NUCLEOTIDE SEQUENCE [LARGE SCALE GENOMIC DNA]</scope>
    <source>
        <strain evidence="8">Tucson 14024-0371.13</strain>
    </source>
</reference>
<dbReference type="InParanoid" id="B3MVR0"/>
<evidence type="ECO:0000256" key="6">
    <source>
        <dbReference type="RuleBase" id="RU363108"/>
    </source>
</evidence>
<dbReference type="PhylomeDB" id="B3MVR0"/>
<dbReference type="OMA" id="QWEMSVL"/>
<protein>
    <recommendedName>
        <fullName evidence="6">Gustatory receptor</fullName>
    </recommendedName>
</protein>
<dbReference type="AlphaFoldDB" id="B3MVR0"/>
<feature type="transmembrane region" description="Helical" evidence="6">
    <location>
        <begin position="171"/>
        <end position="192"/>
    </location>
</feature>
<dbReference type="HOGENOM" id="CLU_742431_0_0_1"/>
<feature type="transmembrane region" description="Helical" evidence="6">
    <location>
        <begin position="86"/>
        <end position="103"/>
    </location>
</feature>
<dbReference type="STRING" id="7217.B3MVR0"/>